<dbReference type="KEGG" id="mlir:LPB04_20515"/>
<dbReference type="EMBL" id="CP062941">
    <property type="protein sequence ID" value="QOL49264.1"/>
    <property type="molecule type" value="Genomic_DNA"/>
</dbReference>
<keyword evidence="2" id="KW-1185">Reference proteome</keyword>
<dbReference type="AlphaFoldDB" id="A0A7L9U2M3"/>
<dbReference type="SUPFAM" id="SSF55961">
    <property type="entry name" value="Bet v1-like"/>
    <property type="match status" value="1"/>
</dbReference>
<dbReference type="Proteomes" id="UP000593875">
    <property type="component" value="Chromosome"/>
</dbReference>
<evidence type="ECO:0000313" key="1">
    <source>
        <dbReference type="EMBL" id="QOL49264.1"/>
    </source>
</evidence>
<sequence length="161" mass="17958">MATIRHTFTTTVPASAEEVWAWSTSIKGIKAEMWPVLKITFPKGMTHIGEDTTLDKPLCRCQFLLLGLFPIDMSKLTFVELEPGRRFVEQSPLLSMRSWRHERIVTPTAGGTLVTDNLTFKPRVAGPIVGWFVKLFFEHRHAVLAKAFAKDAAKPAPGPAV</sequence>
<dbReference type="InterPro" id="IPR023393">
    <property type="entry name" value="START-like_dom_sf"/>
</dbReference>
<reference evidence="1 2" key="1">
    <citation type="submission" date="2020-10" db="EMBL/GenBank/DDBJ databases">
        <title>Genome sequencing of Massilia sp. LPB0304.</title>
        <authorList>
            <person name="Kim J."/>
        </authorList>
    </citation>
    <scope>NUCLEOTIDE SEQUENCE [LARGE SCALE GENOMIC DNA]</scope>
    <source>
        <strain evidence="1 2">LPB0304</strain>
    </source>
</reference>
<dbReference type="Gene3D" id="3.30.530.20">
    <property type="match status" value="1"/>
</dbReference>
<evidence type="ECO:0000313" key="2">
    <source>
        <dbReference type="Proteomes" id="UP000593875"/>
    </source>
</evidence>
<name>A0A7L9U2M3_9BURK</name>
<gene>
    <name evidence="1" type="ORF">LPB04_20515</name>
</gene>
<protein>
    <recommendedName>
        <fullName evidence="3">SRPBCC family protein</fullName>
    </recommendedName>
</protein>
<accession>A0A7L9U2M3</accession>
<dbReference type="RefSeq" id="WP_193686306.1">
    <property type="nucleotide sequence ID" value="NZ_CP062941.1"/>
</dbReference>
<evidence type="ECO:0008006" key="3">
    <source>
        <dbReference type="Google" id="ProtNLM"/>
    </source>
</evidence>
<proteinExistence type="predicted"/>
<organism evidence="1 2">
    <name type="scientific">Massilia litorea</name>
    <dbReference type="NCBI Taxonomy" id="2769491"/>
    <lineage>
        <taxon>Bacteria</taxon>
        <taxon>Pseudomonadati</taxon>
        <taxon>Pseudomonadota</taxon>
        <taxon>Betaproteobacteria</taxon>
        <taxon>Burkholderiales</taxon>
        <taxon>Oxalobacteraceae</taxon>
        <taxon>Telluria group</taxon>
        <taxon>Massilia</taxon>
    </lineage>
</organism>